<dbReference type="GO" id="GO:0006826">
    <property type="term" value="P:iron ion transport"/>
    <property type="evidence" value="ECO:0007669"/>
    <property type="project" value="UniProtKB-KW"/>
</dbReference>
<evidence type="ECO:0000256" key="7">
    <source>
        <dbReference type="ARBA" id="ARBA00022840"/>
    </source>
</evidence>
<dbReference type="PANTHER" id="PTHR42771">
    <property type="entry name" value="IRON(3+)-HYDROXAMATE IMPORT ATP-BINDING PROTEIN FHUC"/>
    <property type="match status" value="1"/>
</dbReference>
<dbReference type="InterPro" id="IPR017871">
    <property type="entry name" value="ABC_transporter-like_CS"/>
</dbReference>
<feature type="domain" description="ABC transporter" evidence="11">
    <location>
        <begin position="7"/>
        <end position="243"/>
    </location>
</feature>
<dbReference type="GO" id="GO:0005886">
    <property type="term" value="C:plasma membrane"/>
    <property type="evidence" value="ECO:0007669"/>
    <property type="project" value="UniProtKB-SubCell"/>
</dbReference>
<comment type="caution">
    <text evidence="12">The sequence shown here is derived from an EMBL/GenBank/DDBJ whole genome shotgun (WGS) entry which is preliminary data.</text>
</comment>
<dbReference type="GO" id="GO:0005524">
    <property type="term" value="F:ATP binding"/>
    <property type="evidence" value="ECO:0007669"/>
    <property type="project" value="UniProtKB-KW"/>
</dbReference>
<dbReference type="PROSITE" id="PS00211">
    <property type="entry name" value="ABC_TRANSPORTER_1"/>
    <property type="match status" value="1"/>
</dbReference>
<evidence type="ECO:0000256" key="10">
    <source>
        <dbReference type="ARBA" id="ARBA00023136"/>
    </source>
</evidence>
<evidence type="ECO:0000256" key="3">
    <source>
        <dbReference type="ARBA" id="ARBA00022448"/>
    </source>
</evidence>
<dbReference type="InterPro" id="IPR003439">
    <property type="entry name" value="ABC_transporter-like_ATP-bd"/>
</dbReference>
<dbReference type="EMBL" id="FNEW01000002">
    <property type="protein sequence ID" value="SDJ78486.1"/>
    <property type="molecule type" value="Genomic_DNA"/>
</dbReference>
<keyword evidence="5" id="KW-0410">Iron transport</keyword>
<comment type="similarity">
    <text evidence="2">Belongs to the ABC transporter superfamily.</text>
</comment>
<dbReference type="InterPro" id="IPR051535">
    <property type="entry name" value="Siderophore_ABC-ATPase"/>
</dbReference>
<keyword evidence="7 12" id="KW-0067">ATP-binding</keyword>
<keyword evidence="4" id="KW-1003">Cell membrane</keyword>
<sequence length="267" mass="29141">MHEDYRLATRNLSLGYNGAVIVEDLNLKIPSGHFTVLVGKNGCGKSTILRALAGLLSPMKGEIFLDGTSTRKIPSRERAKHIGVLTQGPQAPEGLSVTELVRQGRYPHRRLFERWSSRDEDACTHALDLTDMTSLSGRPVEALSGGQRQRAWIAMTLAQETDILLLDEPTTFLDLAHQIEILDLIRQLVHDQGRTIVAVLHDLNQAARYADEIVLVRDGRIFDAGAPGAVITAKNVLDVFGVNAIIMPDPISGTPMCVPVPSQAQGK</sequence>
<evidence type="ECO:0000313" key="12">
    <source>
        <dbReference type="EMBL" id="SDJ78486.1"/>
    </source>
</evidence>
<dbReference type="Gene3D" id="3.40.50.300">
    <property type="entry name" value="P-loop containing nucleotide triphosphate hydrolases"/>
    <property type="match status" value="1"/>
</dbReference>
<keyword evidence="6" id="KW-0547">Nucleotide-binding</keyword>
<keyword evidence="8" id="KW-0408">Iron</keyword>
<evidence type="ECO:0000256" key="8">
    <source>
        <dbReference type="ARBA" id="ARBA00023004"/>
    </source>
</evidence>
<evidence type="ECO:0000256" key="4">
    <source>
        <dbReference type="ARBA" id="ARBA00022475"/>
    </source>
</evidence>
<dbReference type="Proteomes" id="UP000198917">
    <property type="component" value="Unassembled WGS sequence"/>
</dbReference>
<evidence type="ECO:0000259" key="11">
    <source>
        <dbReference type="PROSITE" id="PS50893"/>
    </source>
</evidence>
<gene>
    <name evidence="12" type="ORF">SAMN05428983_2810</name>
</gene>
<dbReference type="Pfam" id="PF00005">
    <property type="entry name" value="ABC_tran"/>
    <property type="match status" value="1"/>
</dbReference>
<keyword evidence="9" id="KW-0406">Ion transport</keyword>
<reference evidence="12 13" key="1">
    <citation type="submission" date="2016-10" db="EMBL/GenBank/DDBJ databases">
        <authorList>
            <person name="Varghese N."/>
            <person name="Submissions S."/>
        </authorList>
    </citation>
    <scope>NUCLEOTIDE SEQUENCE [LARGE SCALE GENOMIC DNA]</scope>
    <source>
        <strain evidence="12 13">PDC82</strain>
    </source>
</reference>
<evidence type="ECO:0000256" key="5">
    <source>
        <dbReference type="ARBA" id="ARBA00022496"/>
    </source>
</evidence>
<dbReference type="SMART" id="SM00382">
    <property type="entry name" value="AAA"/>
    <property type="match status" value="1"/>
</dbReference>
<dbReference type="SUPFAM" id="SSF52540">
    <property type="entry name" value="P-loop containing nucleoside triphosphate hydrolases"/>
    <property type="match status" value="1"/>
</dbReference>
<proteinExistence type="inferred from homology"/>
<evidence type="ECO:0000256" key="2">
    <source>
        <dbReference type="ARBA" id="ARBA00005417"/>
    </source>
</evidence>
<keyword evidence="3" id="KW-0813">Transport</keyword>
<dbReference type="PANTHER" id="PTHR42771:SF2">
    <property type="entry name" value="IRON(3+)-HYDROXAMATE IMPORT ATP-BINDING PROTEIN FHUC"/>
    <property type="match status" value="1"/>
</dbReference>
<comment type="subcellular location">
    <subcellularLocation>
        <location evidence="1">Cell membrane</location>
        <topology evidence="1">Peripheral membrane protein</topology>
    </subcellularLocation>
</comment>
<dbReference type="AlphaFoldDB" id="A0A7Z7BND8"/>
<dbReference type="InterPro" id="IPR003593">
    <property type="entry name" value="AAA+_ATPase"/>
</dbReference>
<protein>
    <submittedName>
        <fullName evidence="12">Iron complex transport system ATP-binding protein</fullName>
    </submittedName>
</protein>
<evidence type="ECO:0000313" key="13">
    <source>
        <dbReference type="Proteomes" id="UP000198917"/>
    </source>
</evidence>
<keyword evidence="10" id="KW-0472">Membrane</keyword>
<evidence type="ECO:0000256" key="1">
    <source>
        <dbReference type="ARBA" id="ARBA00004202"/>
    </source>
</evidence>
<dbReference type="GO" id="GO:0016887">
    <property type="term" value="F:ATP hydrolysis activity"/>
    <property type="evidence" value="ECO:0007669"/>
    <property type="project" value="InterPro"/>
</dbReference>
<dbReference type="CDD" id="cd03214">
    <property type="entry name" value="ABC_Iron-Siderophores_B12_Hemin"/>
    <property type="match status" value="1"/>
</dbReference>
<dbReference type="InterPro" id="IPR027417">
    <property type="entry name" value="P-loop_NTPase"/>
</dbReference>
<dbReference type="FunFam" id="3.40.50.300:FF:000134">
    <property type="entry name" value="Iron-enterobactin ABC transporter ATP-binding protein"/>
    <property type="match status" value="1"/>
</dbReference>
<dbReference type="PROSITE" id="PS50893">
    <property type="entry name" value="ABC_TRANSPORTER_2"/>
    <property type="match status" value="1"/>
</dbReference>
<accession>A0A7Z7BND8</accession>
<dbReference type="RefSeq" id="WP_080813692.1">
    <property type="nucleotide sequence ID" value="NZ_CP116684.1"/>
</dbReference>
<evidence type="ECO:0000256" key="9">
    <source>
        <dbReference type="ARBA" id="ARBA00023065"/>
    </source>
</evidence>
<name>A0A7Z7BND8_9HYPH</name>
<evidence type="ECO:0000256" key="6">
    <source>
        <dbReference type="ARBA" id="ARBA00022741"/>
    </source>
</evidence>
<organism evidence="12 13">
    <name type="scientific">Agrobacterium fabrum</name>
    <dbReference type="NCBI Taxonomy" id="1176649"/>
    <lineage>
        <taxon>Bacteria</taxon>
        <taxon>Pseudomonadati</taxon>
        <taxon>Pseudomonadota</taxon>
        <taxon>Alphaproteobacteria</taxon>
        <taxon>Hyphomicrobiales</taxon>
        <taxon>Rhizobiaceae</taxon>
        <taxon>Rhizobium/Agrobacterium group</taxon>
        <taxon>Agrobacterium</taxon>
        <taxon>Agrobacterium tumefaciens complex</taxon>
    </lineage>
</organism>